<evidence type="ECO:0000313" key="2">
    <source>
        <dbReference type="EMBL" id="NVP01878.1"/>
    </source>
</evidence>
<dbReference type="AlphaFoldDB" id="A0A850QZV3"/>
<keyword evidence="1" id="KW-1133">Transmembrane helix</keyword>
<reference evidence="2 3" key="1">
    <citation type="submission" date="2020-06" db="EMBL/GenBank/DDBJ databases">
        <title>Photobacterium damselae subsp. damselae comparative genomics.</title>
        <authorList>
            <person name="Osorio C.R."/>
        </authorList>
    </citation>
    <scope>NUCLEOTIDE SEQUENCE [LARGE SCALE GENOMIC DNA]</scope>
    <source>
        <strain evidence="2 3">TW250/03</strain>
    </source>
</reference>
<proteinExistence type="predicted"/>
<evidence type="ECO:0000313" key="3">
    <source>
        <dbReference type="Proteomes" id="UP000533429"/>
    </source>
</evidence>
<name>A0A850QZV3_PHODD</name>
<keyword evidence="1" id="KW-0472">Membrane</keyword>
<keyword evidence="1" id="KW-0812">Transmembrane</keyword>
<evidence type="ECO:0000256" key="1">
    <source>
        <dbReference type="SAM" id="Phobius"/>
    </source>
</evidence>
<accession>A0A850QZV3</accession>
<dbReference type="Proteomes" id="UP000533429">
    <property type="component" value="Unassembled WGS sequence"/>
</dbReference>
<gene>
    <name evidence="2" type="ORF">HWA77_16815</name>
</gene>
<organism evidence="2 3">
    <name type="scientific">Photobacterium damselae subsp. damselae</name>
    <name type="common">Listonella damsela</name>
    <dbReference type="NCBI Taxonomy" id="85581"/>
    <lineage>
        <taxon>Bacteria</taxon>
        <taxon>Pseudomonadati</taxon>
        <taxon>Pseudomonadota</taxon>
        <taxon>Gammaproteobacteria</taxon>
        <taxon>Vibrionales</taxon>
        <taxon>Vibrionaceae</taxon>
        <taxon>Photobacterium</taxon>
    </lineage>
</organism>
<sequence>MFRFIASVFDDLFEGVHPLIITIILSGFLCFYLYFTQPEQIGPSTTVTLPCNNLSGCKFSGVLTKNGDTYTLTQNDNSVITFNKFLNISKPIKED</sequence>
<dbReference type="EMBL" id="JABXOR010001070">
    <property type="protein sequence ID" value="NVP01878.1"/>
    <property type="molecule type" value="Genomic_DNA"/>
</dbReference>
<protein>
    <submittedName>
        <fullName evidence="2">Uncharacterized protein</fullName>
    </submittedName>
</protein>
<comment type="caution">
    <text evidence="2">The sequence shown here is derived from an EMBL/GenBank/DDBJ whole genome shotgun (WGS) entry which is preliminary data.</text>
</comment>
<feature type="transmembrane region" description="Helical" evidence="1">
    <location>
        <begin position="16"/>
        <end position="35"/>
    </location>
</feature>